<evidence type="ECO:0000259" key="3">
    <source>
        <dbReference type="Pfam" id="PF07687"/>
    </source>
</evidence>
<feature type="binding site" evidence="1">
    <location>
        <position position="133"/>
    </location>
    <ligand>
        <name>Mn(2+)</name>
        <dbReference type="ChEBI" id="CHEBI:29035"/>
        <label>2</label>
    </ligand>
</feature>
<feature type="binding site" evidence="1">
    <location>
        <position position="135"/>
    </location>
    <ligand>
        <name>Mn(2+)</name>
        <dbReference type="ChEBI" id="CHEBI:29035"/>
        <label>2</label>
    </ligand>
</feature>
<dbReference type="PANTHER" id="PTHR11014">
    <property type="entry name" value="PEPTIDASE M20 FAMILY MEMBER"/>
    <property type="match status" value="1"/>
</dbReference>
<proteinExistence type="predicted"/>
<dbReference type="InterPro" id="IPR011650">
    <property type="entry name" value="Peptidase_M20_dimer"/>
</dbReference>
<dbReference type="InterPro" id="IPR036264">
    <property type="entry name" value="Bact_exopeptidase_dim_dom"/>
</dbReference>
<feature type="chain" id="PRO_5004280694" evidence="2">
    <location>
        <begin position="23"/>
        <end position="441"/>
    </location>
</feature>
<organism evidence="4">
    <name type="scientific">uncultured marine bacterium 561</name>
    <dbReference type="NCBI Taxonomy" id="257396"/>
    <lineage>
        <taxon>Bacteria</taxon>
        <taxon>environmental samples</taxon>
    </lineage>
</organism>
<dbReference type="Pfam" id="PF07687">
    <property type="entry name" value="M20_dimer"/>
    <property type="match status" value="1"/>
</dbReference>
<gene>
    <name evidence="4" type="ORF">MBMO_EBAC000-47H08.47</name>
</gene>
<comment type="cofactor">
    <cofactor evidence="1">
        <name>Mn(2+)</name>
        <dbReference type="ChEBI" id="CHEBI:29035"/>
    </cofactor>
    <text evidence="1">The Mn(2+) ion enhances activity.</text>
</comment>
<dbReference type="EMBL" id="AY458643">
    <property type="protein sequence ID" value="AAR37968.1"/>
    <property type="molecule type" value="Genomic_DNA"/>
</dbReference>
<sequence>MSIRYLVGALFLVLLLPASFSAADELDARIDSLYDQELKELFLWLHQNPELSHMEHKTSARLASELESFGYDVHTGIGGTGIVALLENGEGPLVMFRADMDGLPVEEKSGLPYASKAKQVDWDGNEVFVMHACGHDVHVTSLVGTARIMAERRDSWQGTLMLIGQPAEERVGGARLMREDNIWGRFGQPDYAMALHVTSSVPTGMLIADPAPYSGADTVDILIKGVGAHGASPHSGVDPVLLGSQIVVALQSVVSRNLPPRRPGVITVGSFHSGTKHNIISDAAKLQITVRSESATDRALLLDGIRRVAENTGRMMGLSGDMLPEVIVYENEGVPPTLNDIAMLERVRGVWTDTLGEGIFYNEQRLAMGAEDFPFFTVDPYIPSVYFAVGGTDQADFDRAAAGGPPVASHHSPLFKIEPEPSVELSIKASVTGLTDLLQLP</sequence>
<keyword evidence="4" id="KW-0378">Hydrolase</keyword>
<keyword evidence="1" id="KW-0464">Manganese</keyword>
<evidence type="ECO:0000256" key="2">
    <source>
        <dbReference type="SAM" id="SignalP"/>
    </source>
</evidence>
<accession>Q6SG94</accession>
<reference evidence="4" key="2">
    <citation type="submission" date="2003-12" db="EMBL/GenBank/DDBJ databases">
        <title>Monterey Bay Coastal Ocean Microbial Observatory environmental clone sequencing.</title>
        <authorList>
            <person name="DeLong E.F."/>
        </authorList>
    </citation>
    <scope>NUCLEOTIDE SEQUENCE</scope>
</reference>
<dbReference type="InterPro" id="IPR002933">
    <property type="entry name" value="Peptidase_M20"/>
</dbReference>
<dbReference type="SUPFAM" id="SSF55031">
    <property type="entry name" value="Bacterial exopeptidase dimerisation domain"/>
    <property type="match status" value="1"/>
</dbReference>
<feature type="binding site" evidence="1">
    <location>
        <position position="411"/>
    </location>
    <ligand>
        <name>Mn(2+)</name>
        <dbReference type="ChEBI" id="CHEBI:29035"/>
        <label>2</label>
    </ligand>
</feature>
<feature type="signal peptide" evidence="2">
    <location>
        <begin position="1"/>
        <end position="22"/>
    </location>
</feature>
<dbReference type="PANTHER" id="PTHR11014:SF63">
    <property type="entry name" value="METALLOPEPTIDASE, PUTATIVE (AFU_ORTHOLOGUE AFUA_6G09600)-RELATED"/>
    <property type="match status" value="1"/>
</dbReference>
<dbReference type="GO" id="GO:0016787">
    <property type="term" value="F:hydrolase activity"/>
    <property type="evidence" value="ECO:0007669"/>
    <property type="project" value="UniProtKB-KW"/>
</dbReference>
<feature type="binding site" evidence="1">
    <location>
        <position position="169"/>
    </location>
    <ligand>
        <name>Mn(2+)</name>
        <dbReference type="ChEBI" id="CHEBI:29035"/>
        <label>2</label>
    </ligand>
</feature>
<evidence type="ECO:0000313" key="4">
    <source>
        <dbReference type="EMBL" id="AAR37968.1"/>
    </source>
</evidence>
<dbReference type="PIRSF" id="PIRSF005962">
    <property type="entry name" value="Pept_M20D_amidohydro"/>
    <property type="match status" value="1"/>
</dbReference>
<dbReference type="GO" id="GO:0046872">
    <property type="term" value="F:metal ion binding"/>
    <property type="evidence" value="ECO:0007669"/>
    <property type="project" value="UniProtKB-KW"/>
</dbReference>
<dbReference type="Pfam" id="PF01546">
    <property type="entry name" value="Peptidase_M20"/>
    <property type="match status" value="1"/>
</dbReference>
<keyword evidence="1" id="KW-0479">Metal-binding</keyword>
<dbReference type="Gene3D" id="3.30.70.360">
    <property type="match status" value="1"/>
</dbReference>
<protein>
    <submittedName>
        <fullName evidence="4">Amidohydrolase family protein</fullName>
    </submittedName>
</protein>
<keyword evidence="2" id="KW-0732">Signal</keyword>
<dbReference type="InterPro" id="IPR017439">
    <property type="entry name" value="Amidohydrolase"/>
</dbReference>
<reference evidence="4" key="1">
    <citation type="submission" date="2003-11" db="EMBL/GenBank/DDBJ databases">
        <authorList>
            <person name="Heidelberg J.F."/>
            <person name="Eisen J.A."/>
            <person name="Nelson W.C."/>
            <person name="DeLong E.F."/>
        </authorList>
    </citation>
    <scope>NUCLEOTIDE SEQUENCE</scope>
</reference>
<dbReference type="AlphaFoldDB" id="Q6SG94"/>
<feature type="binding site" evidence="1">
    <location>
        <position position="196"/>
    </location>
    <ligand>
        <name>Mn(2+)</name>
        <dbReference type="ChEBI" id="CHEBI:29035"/>
        <label>2</label>
    </ligand>
</feature>
<dbReference type="Gene3D" id="3.40.630.10">
    <property type="entry name" value="Zn peptidases"/>
    <property type="match status" value="1"/>
</dbReference>
<evidence type="ECO:0000256" key="1">
    <source>
        <dbReference type="PIRSR" id="PIRSR005962-1"/>
    </source>
</evidence>
<name>Q6SG94_9BACT</name>
<feature type="domain" description="Peptidase M20 dimerisation" evidence="3">
    <location>
        <begin position="215"/>
        <end position="312"/>
    </location>
</feature>
<dbReference type="NCBIfam" id="TIGR01891">
    <property type="entry name" value="amidohydrolases"/>
    <property type="match status" value="1"/>
</dbReference>
<dbReference type="SUPFAM" id="SSF53187">
    <property type="entry name" value="Zn-dependent exopeptidases"/>
    <property type="match status" value="1"/>
</dbReference>